<comment type="caution">
    <text evidence="2">The sequence shown here is derived from an EMBL/GenBank/DDBJ whole genome shotgun (WGS) entry which is preliminary data.</text>
</comment>
<dbReference type="AlphaFoldDB" id="A0A5N6JRW5"/>
<evidence type="ECO:0000313" key="2">
    <source>
        <dbReference type="EMBL" id="KAB8290218.1"/>
    </source>
</evidence>
<evidence type="ECO:0000256" key="1">
    <source>
        <dbReference type="SAM" id="MobiDB-lite"/>
    </source>
</evidence>
<feature type="region of interest" description="Disordered" evidence="1">
    <location>
        <begin position="92"/>
        <end position="124"/>
    </location>
</feature>
<keyword evidence="3" id="KW-1185">Reference proteome</keyword>
<gene>
    <name evidence="2" type="ORF">EYC80_011087</name>
</gene>
<name>A0A5N6JRW5_MONLA</name>
<proteinExistence type="predicted"/>
<evidence type="ECO:0000313" key="3">
    <source>
        <dbReference type="Proteomes" id="UP000326757"/>
    </source>
</evidence>
<dbReference type="Proteomes" id="UP000326757">
    <property type="component" value="Unassembled WGS sequence"/>
</dbReference>
<accession>A0A5N6JRW5</accession>
<reference evidence="2 3" key="1">
    <citation type="submission" date="2019-06" db="EMBL/GenBank/DDBJ databases">
        <title>Genome Sequence of the Brown Rot Fungal Pathogen Monilinia laxa.</title>
        <authorList>
            <person name="De Miccolis Angelini R.M."/>
            <person name="Landi L."/>
            <person name="Abate D."/>
            <person name="Pollastro S."/>
            <person name="Romanazzi G."/>
            <person name="Faretra F."/>
        </authorList>
    </citation>
    <scope>NUCLEOTIDE SEQUENCE [LARGE SCALE GENOMIC DNA]</scope>
    <source>
        <strain evidence="2 3">Mlax316</strain>
    </source>
</reference>
<organism evidence="2 3">
    <name type="scientific">Monilinia laxa</name>
    <name type="common">Brown rot fungus</name>
    <name type="synonym">Sclerotinia laxa</name>
    <dbReference type="NCBI Taxonomy" id="61186"/>
    <lineage>
        <taxon>Eukaryota</taxon>
        <taxon>Fungi</taxon>
        <taxon>Dikarya</taxon>
        <taxon>Ascomycota</taxon>
        <taxon>Pezizomycotina</taxon>
        <taxon>Leotiomycetes</taxon>
        <taxon>Helotiales</taxon>
        <taxon>Sclerotiniaceae</taxon>
        <taxon>Monilinia</taxon>
    </lineage>
</organism>
<dbReference type="EMBL" id="VIGI01000018">
    <property type="protein sequence ID" value="KAB8290218.1"/>
    <property type="molecule type" value="Genomic_DNA"/>
</dbReference>
<sequence>MRVIIHTRKTDVAFYIVQGNQSLFYVGPSFSPLIQAEFWHCYAQLMISSRGETLVALLCSFATDISSVDQVWTARLSHGRALRLPTEVRCGITSRPDSSESAGHDKSQHFSYDMPPKKSILTPS</sequence>
<protein>
    <submittedName>
        <fullName evidence="2">Uncharacterized protein</fullName>
    </submittedName>
</protein>